<evidence type="ECO:0000313" key="10">
    <source>
        <dbReference type="Proteomes" id="UP000301475"/>
    </source>
</evidence>
<comment type="subcellular location">
    <subcellularLocation>
        <location evidence="1">Cell membrane</location>
        <topology evidence="1">Multi-pass membrane protein</topology>
    </subcellularLocation>
</comment>
<name>A0A4V1G518_9FIRM</name>
<protein>
    <submittedName>
        <fullName evidence="9">Acyltransferase</fullName>
    </submittedName>
</protein>
<dbReference type="AlphaFoldDB" id="A0A4V1G518"/>
<dbReference type="Proteomes" id="UP000301475">
    <property type="component" value="Chromosome"/>
</dbReference>
<feature type="transmembrane region" description="Helical" evidence="7">
    <location>
        <begin position="155"/>
        <end position="173"/>
    </location>
</feature>
<evidence type="ECO:0000256" key="5">
    <source>
        <dbReference type="ARBA" id="ARBA00022989"/>
    </source>
</evidence>
<dbReference type="KEGG" id="ruj:E5Z56_04525"/>
<keyword evidence="9" id="KW-0012">Acyltransferase</keyword>
<evidence type="ECO:0000259" key="8">
    <source>
        <dbReference type="Pfam" id="PF01757"/>
    </source>
</evidence>
<dbReference type="PANTHER" id="PTHR40074:SF2">
    <property type="entry name" value="O-ACETYLTRANSFERASE WECH"/>
    <property type="match status" value="1"/>
</dbReference>
<keyword evidence="5 7" id="KW-1133">Transmembrane helix</keyword>
<dbReference type="PANTHER" id="PTHR40074">
    <property type="entry name" value="O-ACETYLTRANSFERASE WECH"/>
    <property type="match status" value="1"/>
</dbReference>
<accession>A0A4V1G518</accession>
<evidence type="ECO:0000256" key="3">
    <source>
        <dbReference type="ARBA" id="ARBA00022475"/>
    </source>
</evidence>
<keyword evidence="3" id="KW-1003">Cell membrane</keyword>
<feature type="transmembrane region" description="Helical" evidence="7">
    <location>
        <begin position="185"/>
        <end position="203"/>
    </location>
</feature>
<evidence type="ECO:0000256" key="2">
    <source>
        <dbReference type="ARBA" id="ARBA00007400"/>
    </source>
</evidence>
<organism evidence="9 10">
    <name type="scientific">Ruminococcus bovis</name>
    <dbReference type="NCBI Taxonomy" id="2564099"/>
    <lineage>
        <taxon>Bacteria</taxon>
        <taxon>Bacillati</taxon>
        <taxon>Bacillota</taxon>
        <taxon>Clostridia</taxon>
        <taxon>Eubacteriales</taxon>
        <taxon>Oscillospiraceae</taxon>
        <taxon>Ruminococcus</taxon>
    </lineage>
</organism>
<dbReference type="InterPro" id="IPR002656">
    <property type="entry name" value="Acyl_transf_3_dom"/>
</dbReference>
<dbReference type="RefSeq" id="WP_138156725.1">
    <property type="nucleotide sequence ID" value="NZ_CP039381.1"/>
</dbReference>
<feature type="transmembrane region" description="Helical" evidence="7">
    <location>
        <begin position="241"/>
        <end position="263"/>
    </location>
</feature>
<feature type="transmembrane region" description="Helical" evidence="7">
    <location>
        <begin position="10"/>
        <end position="26"/>
    </location>
</feature>
<keyword evidence="9" id="KW-0808">Transferase</keyword>
<evidence type="ECO:0000256" key="1">
    <source>
        <dbReference type="ARBA" id="ARBA00004651"/>
    </source>
</evidence>
<comment type="similarity">
    <text evidence="2">Belongs to the acyltransferase 3 family.</text>
</comment>
<dbReference type="EMBL" id="CP039381">
    <property type="protein sequence ID" value="QCT06673.1"/>
    <property type="molecule type" value="Genomic_DNA"/>
</dbReference>
<dbReference type="GO" id="GO:0009246">
    <property type="term" value="P:enterobacterial common antigen biosynthetic process"/>
    <property type="evidence" value="ECO:0007669"/>
    <property type="project" value="TreeGrafter"/>
</dbReference>
<keyword evidence="4 7" id="KW-0812">Transmembrane</keyword>
<feature type="transmembrane region" description="Helical" evidence="7">
    <location>
        <begin position="332"/>
        <end position="353"/>
    </location>
</feature>
<reference evidence="9 10" key="1">
    <citation type="submission" date="2019-04" db="EMBL/GenBank/DDBJ databases">
        <authorList>
            <person name="Embree M."/>
            <person name="Gaffney J.R."/>
        </authorList>
    </citation>
    <scope>NUCLEOTIDE SEQUENCE [LARGE SCALE GENOMIC DNA]</scope>
    <source>
        <strain evidence="9 10">JE7A12</strain>
    </source>
</reference>
<proteinExistence type="inferred from homology"/>
<dbReference type="GO" id="GO:0016413">
    <property type="term" value="F:O-acetyltransferase activity"/>
    <property type="evidence" value="ECO:0007669"/>
    <property type="project" value="TreeGrafter"/>
</dbReference>
<keyword evidence="10" id="KW-1185">Reference proteome</keyword>
<evidence type="ECO:0000256" key="6">
    <source>
        <dbReference type="ARBA" id="ARBA00023136"/>
    </source>
</evidence>
<dbReference type="GO" id="GO:0005886">
    <property type="term" value="C:plasma membrane"/>
    <property type="evidence" value="ECO:0007669"/>
    <property type="project" value="UniProtKB-SubCell"/>
</dbReference>
<feature type="domain" description="Acyltransferase 3" evidence="8">
    <location>
        <begin position="11"/>
        <end position="353"/>
    </location>
</feature>
<keyword evidence="6 7" id="KW-0472">Membrane</keyword>
<gene>
    <name evidence="9" type="ORF">E5Z56_04525</name>
</gene>
<sequence length="387" mass="44665">MKTFSKNDTLVIRGIAITMLMFHHNFRVESVFKGMSFSFFPFSQSSVVIFCNFLKICVGMFAFLSAYGLTLSLRKYDNNSLLNSRQYSHFISNKLLNLMWGFWFIFVLSEILCAIIAPSFTMDYFANGGVRGILNIFIDFLGLAKLVGTTSLNGTWWYMSLAILIILFVPFMVKLCKKFNAFASIAFLVIIPRLIYVTVPLHLGQTSNLFRFMLPTLLGVLAAQNNWLARLKSFTITNNKVLSKIIKFVVLTAGLVVLYIIRIKTDGKYANYIFEIRDGLIPAYVVYYCYEFITDIPLIKNVFALIGKHSLNIFLFHTFIRHHWFHAYTYSFKHFVLIALVLLAESLVISIVLEFIKKITHYNNLCSVIRNKMNKRFYSDVQMNTSK</sequence>
<feature type="transmembrane region" description="Helical" evidence="7">
    <location>
        <begin position="95"/>
        <end position="117"/>
    </location>
</feature>
<evidence type="ECO:0000256" key="7">
    <source>
        <dbReference type="SAM" id="Phobius"/>
    </source>
</evidence>
<dbReference type="OrthoDB" id="9807022at2"/>
<evidence type="ECO:0000256" key="4">
    <source>
        <dbReference type="ARBA" id="ARBA00022692"/>
    </source>
</evidence>
<dbReference type="Pfam" id="PF01757">
    <property type="entry name" value="Acyl_transf_3"/>
    <property type="match status" value="1"/>
</dbReference>
<feature type="transmembrane region" description="Helical" evidence="7">
    <location>
        <begin position="209"/>
        <end position="229"/>
    </location>
</feature>
<feature type="transmembrane region" description="Helical" evidence="7">
    <location>
        <begin position="46"/>
        <end position="74"/>
    </location>
</feature>
<evidence type="ECO:0000313" key="9">
    <source>
        <dbReference type="EMBL" id="QCT06673.1"/>
    </source>
</evidence>